<comment type="caution">
    <text evidence="1">The sequence shown here is derived from an EMBL/GenBank/DDBJ whole genome shotgun (WGS) entry which is preliminary data.</text>
</comment>
<evidence type="ECO:0000313" key="1">
    <source>
        <dbReference type="EMBL" id="GCF10426.1"/>
    </source>
</evidence>
<gene>
    <name evidence="1" type="ORF">KDI_39900</name>
</gene>
<organism evidence="1 2">
    <name type="scientific">Dictyobacter arantiisoli</name>
    <dbReference type="NCBI Taxonomy" id="2014874"/>
    <lineage>
        <taxon>Bacteria</taxon>
        <taxon>Bacillati</taxon>
        <taxon>Chloroflexota</taxon>
        <taxon>Ktedonobacteria</taxon>
        <taxon>Ktedonobacterales</taxon>
        <taxon>Dictyobacteraceae</taxon>
        <taxon>Dictyobacter</taxon>
    </lineage>
</organism>
<name>A0A5A5TGZ7_9CHLR</name>
<reference evidence="1 2" key="1">
    <citation type="submission" date="2019-01" db="EMBL/GenBank/DDBJ databases">
        <title>Draft genome sequence of Dictyobacter sp. Uno17.</title>
        <authorList>
            <person name="Wang C.M."/>
            <person name="Zheng Y."/>
            <person name="Sakai Y."/>
            <person name="Abe K."/>
            <person name="Yokota A."/>
            <person name="Yabe S."/>
        </authorList>
    </citation>
    <scope>NUCLEOTIDE SEQUENCE [LARGE SCALE GENOMIC DNA]</scope>
    <source>
        <strain evidence="1 2">Uno17</strain>
    </source>
</reference>
<dbReference type="OrthoDB" id="166099at2"/>
<accession>A0A5A5TGZ7</accession>
<proteinExistence type="predicted"/>
<dbReference type="AlphaFoldDB" id="A0A5A5TGZ7"/>
<dbReference type="RefSeq" id="WP_149403310.1">
    <property type="nucleotide sequence ID" value="NZ_BIXY01000070.1"/>
</dbReference>
<protein>
    <submittedName>
        <fullName evidence="1">Uncharacterized protein</fullName>
    </submittedName>
</protein>
<sequence length="109" mass="11695">MGISRSTAFITVALLIALIALFSIGIVNSVGTAVTHGPNTEHTSGTIMSMNTDGSFVLKTATGALTHFQCNERCVTAQSHMQRHINEHAHTDVYYMRTADGTMIAVDVD</sequence>
<keyword evidence="2" id="KW-1185">Reference proteome</keyword>
<evidence type="ECO:0000313" key="2">
    <source>
        <dbReference type="Proteomes" id="UP000322530"/>
    </source>
</evidence>
<dbReference type="Proteomes" id="UP000322530">
    <property type="component" value="Unassembled WGS sequence"/>
</dbReference>
<dbReference type="EMBL" id="BIXY01000070">
    <property type="protein sequence ID" value="GCF10426.1"/>
    <property type="molecule type" value="Genomic_DNA"/>
</dbReference>